<dbReference type="AlphaFoldDB" id="A0A3B0R9Y3"/>
<evidence type="ECO:0000313" key="1">
    <source>
        <dbReference type="EMBL" id="VAV90104.1"/>
    </source>
</evidence>
<dbReference type="GO" id="GO:0005737">
    <property type="term" value="C:cytoplasm"/>
    <property type="evidence" value="ECO:0007669"/>
    <property type="project" value="TreeGrafter"/>
</dbReference>
<accession>A0A3B0R9Y3</accession>
<proteinExistence type="predicted"/>
<protein>
    <submittedName>
        <fullName evidence="1">Uncharacterized protein</fullName>
    </submittedName>
</protein>
<organism evidence="1">
    <name type="scientific">hydrothermal vent metagenome</name>
    <dbReference type="NCBI Taxonomy" id="652676"/>
    <lineage>
        <taxon>unclassified sequences</taxon>
        <taxon>metagenomes</taxon>
        <taxon>ecological metagenomes</taxon>
    </lineage>
</organism>
<dbReference type="GO" id="GO:0016832">
    <property type="term" value="F:aldehyde-lyase activity"/>
    <property type="evidence" value="ECO:0007669"/>
    <property type="project" value="TreeGrafter"/>
</dbReference>
<dbReference type="InterPro" id="IPR040442">
    <property type="entry name" value="Pyrv_kinase-like_dom_sf"/>
</dbReference>
<gene>
    <name evidence="1" type="ORF">MNBD_ALPHA05-2280</name>
</gene>
<dbReference type="InterPro" id="IPR050251">
    <property type="entry name" value="HpcH-HpaI_aldolase"/>
</dbReference>
<dbReference type="InterPro" id="IPR015813">
    <property type="entry name" value="Pyrv/PenolPyrv_kinase-like_dom"/>
</dbReference>
<dbReference type="EMBL" id="UOEH01000028">
    <property type="protein sequence ID" value="VAV90104.1"/>
    <property type="molecule type" value="Genomic_DNA"/>
</dbReference>
<name>A0A3B0R9Y3_9ZZZZ</name>
<dbReference type="PANTHER" id="PTHR30502">
    <property type="entry name" value="2-KETO-3-DEOXY-L-RHAMNONATE ALDOLASE"/>
    <property type="match status" value="1"/>
</dbReference>
<reference evidence="1" key="1">
    <citation type="submission" date="2018-06" db="EMBL/GenBank/DDBJ databases">
        <authorList>
            <person name="Zhirakovskaya E."/>
        </authorList>
    </citation>
    <scope>NUCLEOTIDE SEQUENCE</scope>
</reference>
<dbReference type="SUPFAM" id="SSF51621">
    <property type="entry name" value="Phosphoenolpyruvate/pyruvate domain"/>
    <property type="match status" value="1"/>
</dbReference>
<dbReference type="Gene3D" id="3.20.20.60">
    <property type="entry name" value="Phosphoenolpyruvate-binding domains"/>
    <property type="match status" value="1"/>
</dbReference>
<sequence length="141" mass="15718">MEHTASTLEQIENQIRAAKMYDVDAMVRVSRGNYSNLIRPLELDASGLIVPHCMTADDAREIVYRTRFHPLGRRPLDGGNADGSYCRIPTEQYLAQANAQRFIMLQYPSDLPPSILQTRPVDEIPTVAPNLAPALAQPESI</sequence>
<dbReference type="PANTHER" id="PTHR30502:SF0">
    <property type="entry name" value="PHOSPHOENOLPYRUVATE CARBOXYLASE FAMILY PROTEIN"/>
    <property type="match status" value="1"/>
</dbReference>